<name>A0ABR2YDW4_9CHLO</name>
<accession>A0ABR2YDW4</accession>
<comment type="caution">
    <text evidence="1">The sequence shown here is derived from an EMBL/GenBank/DDBJ whole genome shotgun (WGS) entry which is preliminary data.</text>
</comment>
<evidence type="ECO:0000313" key="2">
    <source>
        <dbReference type="Proteomes" id="UP001491310"/>
    </source>
</evidence>
<reference evidence="1 2" key="1">
    <citation type="journal article" date="2024" name="Nat. Commun.">
        <title>Phylogenomics reveals the evolutionary origins of lichenization in chlorophyte algae.</title>
        <authorList>
            <person name="Puginier C."/>
            <person name="Libourel C."/>
            <person name="Otte J."/>
            <person name="Skaloud P."/>
            <person name="Haon M."/>
            <person name="Grisel S."/>
            <person name="Petersen M."/>
            <person name="Berrin J.G."/>
            <person name="Delaux P.M."/>
            <person name="Dal Grande F."/>
            <person name="Keller J."/>
        </authorList>
    </citation>
    <scope>NUCLEOTIDE SEQUENCE [LARGE SCALE GENOMIC DNA]</scope>
    <source>
        <strain evidence="1 2">SAG 216-7</strain>
    </source>
</reference>
<sequence>MGGKWASKDMHFLDNLSAGVSHLGQLVIYSQYQPNGAFLEVPANMMDRNGNLKCGRITCTDSTSEDLSYWNDYSFDSSVGASAAVCSLEAKAGNQQAQGFVLKTPTWRELDWNPATPLEHYSEDLCKMLQTLCPYWQGDGPQALVNARMGMVAGIITATGGCMFSGGRATLQAAGTVKLNAHGVPIDGRARWTVQHAAEACRNLKDNQIQVVAYAVKEIDWSTPAHPKISAKYVSVAPQQHDKKSIIPLVWGNAVSQSPGCKCW</sequence>
<proteinExistence type="predicted"/>
<evidence type="ECO:0000313" key="1">
    <source>
        <dbReference type="EMBL" id="KAK9903414.1"/>
    </source>
</evidence>
<keyword evidence="2" id="KW-1185">Reference proteome</keyword>
<dbReference type="EMBL" id="JALJOT010000014">
    <property type="protein sequence ID" value="KAK9903414.1"/>
    <property type="molecule type" value="Genomic_DNA"/>
</dbReference>
<organism evidence="1 2">
    <name type="scientific">Coccomyxa subellipsoidea</name>
    <dbReference type="NCBI Taxonomy" id="248742"/>
    <lineage>
        <taxon>Eukaryota</taxon>
        <taxon>Viridiplantae</taxon>
        <taxon>Chlorophyta</taxon>
        <taxon>core chlorophytes</taxon>
        <taxon>Trebouxiophyceae</taxon>
        <taxon>Trebouxiophyceae incertae sedis</taxon>
        <taxon>Coccomyxaceae</taxon>
        <taxon>Coccomyxa</taxon>
    </lineage>
</organism>
<protein>
    <submittedName>
        <fullName evidence="1">Uncharacterized protein</fullName>
    </submittedName>
</protein>
<gene>
    <name evidence="1" type="ORF">WJX75_005012</name>
</gene>
<dbReference type="Proteomes" id="UP001491310">
    <property type="component" value="Unassembled WGS sequence"/>
</dbReference>